<dbReference type="EMBL" id="JABXBU010001863">
    <property type="protein sequence ID" value="KAF8781584.1"/>
    <property type="molecule type" value="Genomic_DNA"/>
</dbReference>
<name>A0A8T0EV21_ARGBR</name>
<comment type="caution">
    <text evidence="2">The sequence shown here is derived from an EMBL/GenBank/DDBJ whole genome shotgun (WGS) entry which is preliminary data.</text>
</comment>
<gene>
    <name evidence="2" type="ORF">HNY73_011967</name>
</gene>
<feature type="region of interest" description="Disordered" evidence="1">
    <location>
        <begin position="73"/>
        <end position="117"/>
    </location>
</feature>
<reference evidence="2" key="2">
    <citation type="submission" date="2020-06" db="EMBL/GenBank/DDBJ databases">
        <authorList>
            <person name="Sheffer M."/>
        </authorList>
    </citation>
    <scope>NUCLEOTIDE SEQUENCE</scope>
</reference>
<sequence>MSFWDLDRGYNMDTIAKSDDIKCLKDAIFYGKKKVSEARRMLRKDPNSRIWAALEQKSQQELNKLYEKLQILTKNQQQGQTNDPVQSAPRPTTNPSFPWTHHPKKTSQNCTVAPTTR</sequence>
<evidence type="ECO:0000313" key="3">
    <source>
        <dbReference type="Proteomes" id="UP000807504"/>
    </source>
</evidence>
<dbReference type="AlphaFoldDB" id="A0A8T0EV21"/>
<feature type="compositionally biased region" description="Polar residues" evidence="1">
    <location>
        <begin position="106"/>
        <end position="117"/>
    </location>
</feature>
<feature type="compositionally biased region" description="Polar residues" evidence="1">
    <location>
        <begin position="73"/>
        <end position="97"/>
    </location>
</feature>
<protein>
    <submittedName>
        <fullName evidence="2">Uncharacterized protein</fullName>
    </submittedName>
</protein>
<evidence type="ECO:0000313" key="2">
    <source>
        <dbReference type="EMBL" id="KAF8781584.1"/>
    </source>
</evidence>
<evidence type="ECO:0000256" key="1">
    <source>
        <dbReference type="SAM" id="MobiDB-lite"/>
    </source>
</evidence>
<accession>A0A8T0EV21</accession>
<keyword evidence="3" id="KW-1185">Reference proteome</keyword>
<organism evidence="2 3">
    <name type="scientific">Argiope bruennichi</name>
    <name type="common">Wasp spider</name>
    <name type="synonym">Aranea bruennichi</name>
    <dbReference type="NCBI Taxonomy" id="94029"/>
    <lineage>
        <taxon>Eukaryota</taxon>
        <taxon>Metazoa</taxon>
        <taxon>Ecdysozoa</taxon>
        <taxon>Arthropoda</taxon>
        <taxon>Chelicerata</taxon>
        <taxon>Arachnida</taxon>
        <taxon>Araneae</taxon>
        <taxon>Araneomorphae</taxon>
        <taxon>Entelegynae</taxon>
        <taxon>Araneoidea</taxon>
        <taxon>Araneidae</taxon>
        <taxon>Argiope</taxon>
    </lineage>
</organism>
<proteinExistence type="predicted"/>
<dbReference type="Proteomes" id="UP000807504">
    <property type="component" value="Unassembled WGS sequence"/>
</dbReference>
<reference evidence="2" key="1">
    <citation type="journal article" date="2020" name="bioRxiv">
        <title>Chromosome-level reference genome of the European wasp spider Argiope bruennichi: a resource for studies on range expansion and evolutionary adaptation.</title>
        <authorList>
            <person name="Sheffer M.M."/>
            <person name="Hoppe A."/>
            <person name="Krehenwinkel H."/>
            <person name="Uhl G."/>
            <person name="Kuss A.W."/>
            <person name="Jensen L."/>
            <person name="Jensen C."/>
            <person name="Gillespie R.G."/>
            <person name="Hoff K.J."/>
            <person name="Prost S."/>
        </authorList>
    </citation>
    <scope>NUCLEOTIDE SEQUENCE</scope>
</reference>